<dbReference type="OrthoDB" id="7694702at2759"/>
<accession>A0A0J7JY04</accession>
<comment type="caution">
    <text evidence="1">The sequence shown here is derived from an EMBL/GenBank/DDBJ whole genome shotgun (WGS) entry which is preliminary data.</text>
</comment>
<dbReference type="PaxDb" id="67767-A0A0J7JY04"/>
<dbReference type="EMBL" id="LBMM01021922">
    <property type="protein sequence ID" value="KMQ82982.1"/>
    <property type="molecule type" value="Genomic_DNA"/>
</dbReference>
<dbReference type="AlphaFoldDB" id="A0A0J7JY04"/>
<protein>
    <recommendedName>
        <fullName evidence="3">Endonuclease-reverse transcriptase</fullName>
    </recommendedName>
</protein>
<reference evidence="1 2" key="1">
    <citation type="submission" date="2015-04" db="EMBL/GenBank/DDBJ databases">
        <title>Lasius niger genome sequencing.</title>
        <authorList>
            <person name="Konorov E.A."/>
            <person name="Nikitin M.A."/>
            <person name="Kirill M.V."/>
            <person name="Chang P."/>
        </authorList>
    </citation>
    <scope>NUCLEOTIDE SEQUENCE [LARGE SCALE GENOMIC DNA]</scope>
    <source>
        <tissue evidence="1">Whole</tissue>
    </source>
</reference>
<evidence type="ECO:0000313" key="2">
    <source>
        <dbReference type="Proteomes" id="UP000036403"/>
    </source>
</evidence>
<sequence length="58" mass="6841">MIGKLEGYLDGKGLELNTGKSKVMRCRKGGGRWKKTCWRWKGKVIEEVKEFRYLEYTV</sequence>
<feature type="non-terminal residue" evidence="1">
    <location>
        <position position="58"/>
    </location>
</feature>
<evidence type="ECO:0000313" key="1">
    <source>
        <dbReference type="EMBL" id="KMQ82982.1"/>
    </source>
</evidence>
<proteinExistence type="predicted"/>
<dbReference type="Proteomes" id="UP000036403">
    <property type="component" value="Unassembled WGS sequence"/>
</dbReference>
<evidence type="ECO:0008006" key="3">
    <source>
        <dbReference type="Google" id="ProtNLM"/>
    </source>
</evidence>
<name>A0A0J7JY04_LASNI</name>
<gene>
    <name evidence="1" type="ORF">RF55_21271</name>
</gene>
<keyword evidence="2" id="KW-1185">Reference proteome</keyword>
<organism evidence="1 2">
    <name type="scientific">Lasius niger</name>
    <name type="common">Black garden ant</name>
    <dbReference type="NCBI Taxonomy" id="67767"/>
    <lineage>
        <taxon>Eukaryota</taxon>
        <taxon>Metazoa</taxon>
        <taxon>Ecdysozoa</taxon>
        <taxon>Arthropoda</taxon>
        <taxon>Hexapoda</taxon>
        <taxon>Insecta</taxon>
        <taxon>Pterygota</taxon>
        <taxon>Neoptera</taxon>
        <taxon>Endopterygota</taxon>
        <taxon>Hymenoptera</taxon>
        <taxon>Apocrita</taxon>
        <taxon>Aculeata</taxon>
        <taxon>Formicoidea</taxon>
        <taxon>Formicidae</taxon>
        <taxon>Formicinae</taxon>
        <taxon>Lasius</taxon>
        <taxon>Lasius</taxon>
    </lineage>
</organism>